<dbReference type="GO" id="GO:0005929">
    <property type="term" value="C:cilium"/>
    <property type="evidence" value="ECO:0007669"/>
    <property type="project" value="GOC"/>
</dbReference>
<feature type="compositionally biased region" description="Polar residues" evidence="2">
    <location>
        <begin position="216"/>
        <end position="246"/>
    </location>
</feature>
<protein>
    <submittedName>
        <fullName evidence="3">Centrosomal protein 131</fullName>
    </submittedName>
</protein>
<proteinExistence type="predicted"/>
<sequence length="1095" mass="125624">MKSARSNASFQAVSAEGVDLSLTGLPLQVLRRPSSASPAKHIARSISVITESKPRRNALEDAGLGCSRAINNLRRSSSTTQVNQQVNGAFSAEQPGDVLTFFDGSSGGRKKLSSLSKTSPEKKTTWNILDDQPRVFPAPSSARSPRTFESPAGMRKKEATVLLAANFTANNRSNKGAMGNCVTAMVHNNYSTADKAPAPKSSNRATTSLNNIIKATSNEDSEGSSFMKSQKNFSSNNLMTPNNKSSLPKREEVTEEEAERFIHQVNLAAVTIQRWYRRHSQRHRMGTVALGHLLASKREERRQQHPEEENVLDLQRKKDEERRRIREEKAQLARRAAIQELQQKRAQKASDAKRLAEEELVLLKGSRRVGRKKPTKPASPKNMSVKANNADANFQAAAAELDEIFPLGPALGTGQDTVAEDRSQDMNTRQLASENVETVVPAASGAQSRVTLNELLDTLKLLEEEPELLPQPKFSKKDKYAWIDGEADSNSLTADNLEKFGKLNHSPGVPEDGALLSEAKLQSIITFLDEMEKSEQERPRSAASATQQEGLLSEEEVAHLEQASAVATEVTSSIVKLKLEVEEKKRAITLLQTALAQQRELTVRHVKETEKELGHQLKLQREQYEAAIQRHLAFIDQLIDDKKVLSEKCEAVVAELKQVDQKYTKKIAQMQEQHELEIKKLKELMSATEKIRREKWIDEKTKKIKEITVKGLEPEIQKLIVKHKQEIKKLKTLHETELLQSDERAAQRYLRQTEELRELLEREKAEQSQRERELARQRYEKHLEQEEEALQRQRHRLHSEVAEEKERLSQQAARQRAELEELRRQLEENSSAVTKALKEEYEKGKEEQERRHQAEVKVLKDRLEIEKQAWEANYMKKEEAWLLSRERELKEAVRKERDKEIELVIQRLEADMSSTKEECERVAENRIKRVRDKYEAELQELERSERKLQERCNELKGRLAELEGENIHLQGLIKHKEQEAEDIRKVKDQLAKERSRMSEVIRQEFADRLVGTEEENKRLKAEMSEMRARQRLELEKIAREKDEELEEVHKRVKMAIVKKEETVNVLRKQYEAAMKRADHLEALLEQQRKQLLATK</sequence>
<dbReference type="PANTHER" id="PTHR31540:SF1">
    <property type="entry name" value="CENTROSOMAL PROTEIN OF 131 KDA"/>
    <property type="match status" value="1"/>
</dbReference>
<reference evidence="3" key="2">
    <citation type="submission" date="2025-09" db="UniProtKB">
        <authorList>
            <consortium name="Ensembl"/>
        </authorList>
    </citation>
    <scope>IDENTIFICATION</scope>
</reference>
<keyword evidence="1" id="KW-0175">Coiled coil</keyword>
<feature type="region of interest" description="Disordered" evidence="2">
    <location>
        <begin position="132"/>
        <end position="153"/>
    </location>
</feature>
<evidence type="ECO:0000313" key="3">
    <source>
        <dbReference type="Ensembl" id="ENSPCEP00000011158.1"/>
    </source>
</evidence>
<name>A0A8C8RXJ3_9SAUR</name>
<dbReference type="GO" id="GO:0010824">
    <property type="term" value="P:regulation of centrosome duplication"/>
    <property type="evidence" value="ECO:0007669"/>
    <property type="project" value="TreeGrafter"/>
</dbReference>
<dbReference type="Proteomes" id="UP000694393">
    <property type="component" value="Unplaced"/>
</dbReference>
<feature type="coiled-coil region" evidence="1">
    <location>
        <begin position="905"/>
        <end position="1090"/>
    </location>
</feature>
<organism evidence="3 4">
    <name type="scientific">Pelusios castaneus</name>
    <name type="common">West African mud turtle</name>
    <dbReference type="NCBI Taxonomy" id="367368"/>
    <lineage>
        <taxon>Eukaryota</taxon>
        <taxon>Metazoa</taxon>
        <taxon>Chordata</taxon>
        <taxon>Craniata</taxon>
        <taxon>Vertebrata</taxon>
        <taxon>Euteleostomi</taxon>
        <taxon>Archelosauria</taxon>
        <taxon>Testudinata</taxon>
        <taxon>Testudines</taxon>
        <taxon>Pleurodira</taxon>
        <taxon>Pelomedusidae</taxon>
        <taxon>Pelusios</taxon>
    </lineage>
</organism>
<dbReference type="GO" id="GO:0034451">
    <property type="term" value="C:centriolar satellite"/>
    <property type="evidence" value="ECO:0007669"/>
    <property type="project" value="TreeGrafter"/>
</dbReference>
<feature type="compositionally biased region" description="Basic and acidic residues" evidence="2">
    <location>
        <begin position="531"/>
        <end position="540"/>
    </location>
</feature>
<dbReference type="AlphaFoldDB" id="A0A8C8RXJ3"/>
<evidence type="ECO:0000256" key="1">
    <source>
        <dbReference type="SAM" id="Coils"/>
    </source>
</evidence>
<dbReference type="Ensembl" id="ENSPCET00000011525.1">
    <property type="protein sequence ID" value="ENSPCEP00000011158.1"/>
    <property type="gene ID" value="ENSPCEG00000008823.1"/>
</dbReference>
<feature type="compositionally biased region" description="Basic and acidic residues" evidence="2">
    <location>
        <begin position="798"/>
        <end position="808"/>
    </location>
</feature>
<feature type="region of interest" description="Disordered" evidence="2">
    <location>
        <begin position="785"/>
        <end position="814"/>
    </location>
</feature>
<accession>A0A8C8RXJ3</accession>
<feature type="region of interest" description="Disordered" evidence="2">
    <location>
        <begin position="216"/>
        <end position="249"/>
    </location>
</feature>
<dbReference type="PANTHER" id="PTHR31540">
    <property type="entry name" value="CENTROSOMAL PROTEIN OF 131 KDA"/>
    <property type="match status" value="1"/>
</dbReference>
<keyword evidence="4" id="KW-1185">Reference proteome</keyword>
<evidence type="ECO:0000256" key="2">
    <source>
        <dbReference type="SAM" id="MobiDB-lite"/>
    </source>
</evidence>
<dbReference type="GO" id="GO:0035735">
    <property type="term" value="P:intraciliary transport involved in cilium assembly"/>
    <property type="evidence" value="ECO:0007669"/>
    <property type="project" value="InterPro"/>
</dbReference>
<feature type="region of interest" description="Disordered" evidence="2">
    <location>
        <begin position="297"/>
        <end position="322"/>
    </location>
</feature>
<evidence type="ECO:0000313" key="4">
    <source>
        <dbReference type="Proteomes" id="UP000694393"/>
    </source>
</evidence>
<feature type="coiled-coil region" evidence="1">
    <location>
        <begin position="653"/>
        <end position="691"/>
    </location>
</feature>
<feature type="region of interest" description="Disordered" evidence="2">
    <location>
        <begin position="531"/>
        <end position="551"/>
    </location>
</feature>
<reference evidence="3" key="1">
    <citation type="submission" date="2025-08" db="UniProtKB">
        <authorList>
            <consortium name="Ensembl"/>
        </authorList>
    </citation>
    <scope>IDENTIFICATION</scope>
</reference>
<dbReference type="InterPro" id="IPR030465">
    <property type="entry name" value="CEP131"/>
</dbReference>